<gene>
    <name evidence="1" type="ORF">E4665_17640</name>
</gene>
<dbReference type="InterPro" id="IPR006724">
    <property type="entry name" value="Phage_TTP"/>
</dbReference>
<dbReference type="EMBL" id="SRJD01000041">
    <property type="protein sequence ID" value="TGA95708.1"/>
    <property type="molecule type" value="Genomic_DNA"/>
</dbReference>
<evidence type="ECO:0000313" key="1">
    <source>
        <dbReference type="EMBL" id="TGA95708.1"/>
    </source>
</evidence>
<proteinExistence type="predicted"/>
<comment type="caution">
    <text evidence="1">The sequence shown here is derived from an EMBL/GenBank/DDBJ whole genome shotgun (WGS) entry which is preliminary data.</text>
</comment>
<reference evidence="1 2" key="1">
    <citation type="journal article" date="2015" name="Int. J. Syst. Evol. Microbiol.">
        <title>Sporolactobacillus shoreae sp. nov. and Sporolactobacillus spathodeae sp. nov., two spore-forming lactic acid bacteria isolated from tree barks in Thailand.</title>
        <authorList>
            <person name="Thamacharoensuk T."/>
            <person name="Kitahara M."/>
            <person name="Ohkuma M."/>
            <person name="Thongchul N."/>
            <person name="Tanasupawat S."/>
        </authorList>
    </citation>
    <scope>NUCLEOTIDE SEQUENCE [LARGE SCALE GENOMIC DNA]</scope>
    <source>
        <strain evidence="1 2">BK92</strain>
    </source>
</reference>
<protein>
    <recommendedName>
        <fullName evidence="3">Phage tail protein</fullName>
    </recommendedName>
</protein>
<dbReference type="InterPro" id="IPR006490">
    <property type="entry name" value="Maj_tail_phi13"/>
</dbReference>
<dbReference type="OrthoDB" id="2971020at2"/>
<organism evidence="1 2">
    <name type="scientific">Sporolactobacillus shoreae</name>
    <dbReference type="NCBI Taxonomy" id="1465501"/>
    <lineage>
        <taxon>Bacteria</taxon>
        <taxon>Bacillati</taxon>
        <taxon>Bacillota</taxon>
        <taxon>Bacilli</taxon>
        <taxon>Bacillales</taxon>
        <taxon>Sporolactobacillaceae</taxon>
        <taxon>Sporolactobacillus</taxon>
    </lineage>
</organism>
<dbReference type="Proteomes" id="UP000298347">
    <property type="component" value="Unassembled WGS sequence"/>
</dbReference>
<dbReference type="Pfam" id="PF04630">
    <property type="entry name" value="Phage_TTP_1"/>
    <property type="match status" value="1"/>
</dbReference>
<dbReference type="AlphaFoldDB" id="A0A4Z0GH34"/>
<sequence length="193" mass="19876">MAVTGLKAIKIGILDANDKVDPAKIYTIDMTTAGAIEANVTGLAPAETSLYASNGVYYVSVKGTGQVKLALTVADKESLVAGALEAILGQTKGADKISYTSPDDVPPYCAVEIITSDKDGNDLYMGLLKGKFTFDAVDAKTNDANGSPLSADVLNGSFVTRADKNAVTAKGMAAAPDNVTQTAFETMLFPAAA</sequence>
<accession>A0A4Z0GH34</accession>
<keyword evidence="2" id="KW-1185">Reference proteome</keyword>
<evidence type="ECO:0008006" key="3">
    <source>
        <dbReference type="Google" id="ProtNLM"/>
    </source>
</evidence>
<evidence type="ECO:0000313" key="2">
    <source>
        <dbReference type="Proteomes" id="UP000298347"/>
    </source>
</evidence>
<dbReference type="RefSeq" id="WP_135350114.1">
    <property type="nucleotide sequence ID" value="NZ_SRJD01000041.1"/>
</dbReference>
<name>A0A4Z0GH34_9BACL</name>
<dbReference type="NCBIfam" id="TIGR01603">
    <property type="entry name" value="maj_tail_phi13"/>
    <property type="match status" value="1"/>
</dbReference>